<comment type="caution">
    <text evidence="2">The sequence shown here is derived from an EMBL/GenBank/DDBJ whole genome shotgun (WGS) entry which is preliminary data.</text>
</comment>
<evidence type="ECO:0000256" key="1">
    <source>
        <dbReference type="SAM" id="MobiDB-lite"/>
    </source>
</evidence>
<feature type="region of interest" description="Disordered" evidence="1">
    <location>
        <begin position="1"/>
        <end position="64"/>
    </location>
</feature>
<dbReference type="EMBL" id="VSSQ01073350">
    <property type="protein sequence ID" value="MPN24486.1"/>
    <property type="molecule type" value="Genomic_DNA"/>
</dbReference>
<protein>
    <submittedName>
        <fullName evidence="2">Uncharacterized protein</fullName>
    </submittedName>
</protein>
<organism evidence="2">
    <name type="scientific">bioreactor metagenome</name>
    <dbReference type="NCBI Taxonomy" id="1076179"/>
    <lineage>
        <taxon>unclassified sequences</taxon>
        <taxon>metagenomes</taxon>
        <taxon>ecological metagenomes</taxon>
    </lineage>
</organism>
<accession>A0A645GEA9</accession>
<gene>
    <name evidence="2" type="ORF">SDC9_171885</name>
</gene>
<dbReference type="AlphaFoldDB" id="A0A645GEA9"/>
<proteinExistence type="predicted"/>
<evidence type="ECO:0000313" key="2">
    <source>
        <dbReference type="EMBL" id="MPN24486.1"/>
    </source>
</evidence>
<sequence length="64" mass="7135">MLGEDEACPPEYGPRQQRVDQKGYGDFALPGHAEEHVQEHEDDAEDHCGQKLLHHAQSGDAEPQ</sequence>
<reference evidence="2" key="1">
    <citation type="submission" date="2019-08" db="EMBL/GenBank/DDBJ databases">
        <authorList>
            <person name="Kucharzyk K."/>
            <person name="Murdoch R.W."/>
            <person name="Higgins S."/>
            <person name="Loffler F."/>
        </authorList>
    </citation>
    <scope>NUCLEOTIDE SEQUENCE</scope>
</reference>
<name>A0A645GEA9_9ZZZZ</name>